<dbReference type="GO" id="GO:0045087">
    <property type="term" value="P:innate immune response"/>
    <property type="evidence" value="ECO:0007669"/>
    <property type="project" value="UniProtKB-KW"/>
</dbReference>
<dbReference type="InterPro" id="IPR002502">
    <property type="entry name" value="Amidase_domain"/>
</dbReference>
<dbReference type="CDD" id="cd06583">
    <property type="entry name" value="PGRP"/>
    <property type="match status" value="1"/>
</dbReference>
<keyword evidence="5 7" id="KW-0391">Immunity</keyword>
<dbReference type="PANTHER" id="PTHR11022">
    <property type="entry name" value="PEPTIDOGLYCAN RECOGNITION PROTEIN"/>
    <property type="match status" value="1"/>
</dbReference>
<protein>
    <recommendedName>
        <fullName evidence="7">Peptidoglycan-recognition protein</fullName>
    </recommendedName>
</protein>
<dbReference type="GO" id="GO:0009253">
    <property type="term" value="P:peptidoglycan catabolic process"/>
    <property type="evidence" value="ECO:0007669"/>
    <property type="project" value="InterPro"/>
</dbReference>
<proteinExistence type="inferred from homology"/>
<evidence type="ECO:0000256" key="7">
    <source>
        <dbReference type="PIRNR" id="PIRNR037945"/>
    </source>
</evidence>
<feature type="signal peptide" evidence="8">
    <location>
        <begin position="1"/>
        <end position="22"/>
    </location>
</feature>
<comment type="caution">
    <text evidence="11">The sequence shown here is derived from an EMBL/GenBank/DDBJ whole genome shotgun (WGS) entry which is preliminary data.</text>
</comment>
<dbReference type="Pfam" id="PF01510">
    <property type="entry name" value="Amidase_2"/>
    <property type="match status" value="1"/>
</dbReference>
<dbReference type="InterPro" id="IPR006619">
    <property type="entry name" value="PGRP_domain_met/bac"/>
</dbReference>
<dbReference type="SMART" id="SM00644">
    <property type="entry name" value="Ami_2"/>
    <property type="match status" value="1"/>
</dbReference>
<accession>A0A8S3XU89</accession>
<reference evidence="11" key="1">
    <citation type="submission" date="2021-04" db="EMBL/GenBank/DDBJ databases">
        <authorList>
            <person name="Tunstrom K."/>
        </authorList>
    </citation>
    <scope>NUCLEOTIDE SEQUENCE</scope>
</reference>
<comment type="similarity">
    <text evidence="1 7">Belongs to the N-acetylmuramoyl-L-alanine amidase 2 family.</text>
</comment>
<evidence type="ECO:0000256" key="8">
    <source>
        <dbReference type="SAM" id="SignalP"/>
    </source>
</evidence>
<keyword evidence="6" id="KW-1015">Disulfide bond</keyword>
<feature type="domain" description="N-acetylmuramoyl-L-alanine amidase" evidence="9">
    <location>
        <begin position="36"/>
        <end position="173"/>
    </location>
</feature>
<keyword evidence="12" id="KW-1185">Reference proteome</keyword>
<keyword evidence="4 8" id="KW-0732">Signal</keyword>
<dbReference type="OrthoDB" id="10001926at2759"/>
<gene>
    <name evidence="11" type="ORF">PAPOLLO_LOCUS22175</name>
</gene>
<feature type="domain" description="Peptidoglycan recognition protein family" evidence="10">
    <location>
        <begin position="25"/>
        <end position="167"/>
    </location>
</feature>
<organism evidence="11 12">
    <name type="scientific">Parnassius apollo</name>
    <name type="common">Apollo butterfly</name>
    <name type="synonym">Papilio apollo</name>
    <dbReference type="NCBI Taxonomy" id="110799"/>
    <lineage>
        <taxon>Eukaryota</taxon>
        <taxon>Metazoa</taxon>
        <taxon>Ecdysozoa</taxon>
        <taxon>Arthropoda</taxon>
        <taxon>Hexapoda</taxon>
        <taxon>Insecta</taxon>
        <taxon>Pterygota</taxon>
        <taxon>Neoptera</taxon>
        <taxon>Endopterygota</taxon>
        <taxon>Lepidoptera</taxon>
        <taxon>Glossata</taxon>
        <taxon>Ditrysia</taxon>
        <taxon>Papilionoidea</taxon>
        <taxon>Papilionidae</taxon>
        <taxon>Parnassiinae</taxon>
        <taxon>Parnassini</taxon>
        <taxon>Parnassius</taxon>
        <taxon>Parnassius</taxon>
    </lineage>
</organism>
<sequence>MKRAKYYCILLVLILQWCYSSATCPQIATRKDWDGLRPVHVSYLPRPVALVIIQHTVTPTCKTDAECAERVRNIQSYHMESLNYWDIGPSFLIGGNGKVYEGPGWLHVGAHTYGYNSKSIGISFIGNFNNDEPTSKALDAAKALIKCGVENGHLASNYHVVGHRQLIATESPGRKLYNEIRRWSDWLDDVTSIKN</sequence>
<dbReference type="PANTHER" id="PTHR11022:SF74">
    <property type="entry name" value="PEPTIDOGLYCAN-RECOGNITION PROTEIN SA"/>
    <property type="match status" value="1"/>
</dbReference>
<evidence type="ECO:0000259" key="9">
    <source>
        <dbReference type="SMART" id="SM00644"/>
    </source>
</evidence>
<dbReference type="AlphaFoldDB" id="A0A8S3XU89"/>
<comment type="subunit">
    <text evidence="2">Monomer.</text>
</comment>
<keyword evidence="3 7" id="KW-0399">Innate immunity</keyword>
<evidence type="ECO:0000256" key="5">
    <source>
        <dbReference type="ARBA" id="ARBA00022859"/>
    </source>
</evidence>
<dbReference type="FunFam" id="3.40.80.10:FF:000001">
    <property type="entry name" value="Peptidoglycan recognition protein 1"/>
    <property type="match status" value="1"/>
</dbReference>
<dbReference type="InterPro" id="IPR015510">
    <property type="entry name" value="PGRP"/>
</dbReference>
<evidence type="ECO:0000256" key="4">
    <source>
        <dbReference type="ARBA" id="ARBA00022729"/>
    </source>
</evidence>
<evidence type="ECO:0000256" key="3">
    <source>
        <dbReference type="ARBA" id="ARBA00022588"/>
    </source>
</evidence>
<name>A0A8S3XU89_PARAO</name>
<evidence type="ECO:0000256" key="2">
    <source>
        <dbReference type="ARBA" id="ARBA00011245"/>
    </source>
</evidence>
<evidence type="ECO:0000313" key="11">
    <source>
        <dbReference type="EMBL" id="CAG5041473.1"/>
    </source>
</evidence>
<evidence type="ECO:0000256" key="6">
    <source>
        <dbReference type="ARBA" id="ARBA00023157"/>
    </source>
</evidence>
<evidence type="ECO:0000256" key="1">
    <source>
        <dbReference type="ARBA" id="ARBA00007553"/>
    </source>
</evidence>
<evidence type="ECO:0000313" key="12">
    <source>
        <dbReference type="Proteomes" id="UP000691718"/>
    </source>
</evidence>
<dbReference type="GO" id="GO:0008270">
    <property type="term" value="F:zinc ion binding"/>
    <property type="evidence" value="ECO:0007669"/>
    <property type="project" value="InterPro"/>
</dbReference>
<feature type="chain" id="PRO_5035925608" description="Peptidoglycan-recognition protein" evidence="8">
    <location>
        <begin position="23"/>
        <end position="195"/>
    </location>
</feature>
<dbReference type="GO" id="GO:0008745">
    <property type="term" value="F:N-acetylmuramoyl-L-alanine amidase activity"/>
    <property type="evidence" value="ECO:0007669"/>
    <property type="project" value="InterPro"/>
</dbReference>
<dbReference type="PIRSF" id="PIRSF037945">
    <property type="entry name" value="PGRPs"/>
    <property type="match status" value="1"/>
</dbReference>
<evidence type="ECO:0000259" key="10">
    <source>
        <dbReference type="SMART" id="SM00701"/>
    </source>
</evidence>
<dbReference type="Proteomes" id="UP000691718">
    <property type="component" value="Unassembled WGS sequence"/>
</dbReference>
<dbReference type="InterPro" id="IPR017331">
    <property type="entry name" value="Peptidoglycan_recognition"/>
</dbReference>
<dbReference type="SMART" id="SM00701">
    <property type="entry name" value="PGRP"/>
    <property type="match status" value="1"/>
</dbReference>
<dbReference type="EMBL" id="CAJQZP010001359">
    <property type="protein sequence ID" value="CAG5041473.1"/>
    <property type="molecule type" value="Genomic_DNA"/>
</dbReference>